<evidence type="ECO:0000259" key="2">
    <source>
        <dbReference type="PROSITE" id="PS51832"/>
    </source>
</evidence>
<dbReference type="InterPro" id="IPR006675">
    <property type="entry name" value="HDIG_dom"/>
</dbReference>
<sequence>MKTANLAPRSAVIPPRADMLQLAEVVNALSAALDMTDGQPVGHSARCCWIGMHIGERIGLDAAELHDLYYMLFLKDLGCSSNAARICQLYVTNDHDFKRNSKLMDHSLGQVLHFVATNTAVKSGLATKLKTILNIARSAGNITRDLIETRCERGAEIARTMRFPESIARGILDLDEHWDGRGHPLGRKETDISQLARIALLAQVIDVFHITSGREAAVNEIRRRAGTWFDPQLVALFEILASDLTFWAVLEGPDIEAQVFALEPAANRTPLDDDLLDDIADGFAQVVDAKSPFTSGHSKRVALYSDMIAGELGMEATRKRWLVRGALLHDIGKLGISNEILDKAGKLDEEEWRAMKNHPVLGEHILSKIDAFSGIASIAMNHHEKLNGKGYPHGIGADELDLETRIVTVADIFDALSADRPYRAAMPTSRALSIMKEEVGTALDIDCFDALASAIGRLESAKESAQDTGSEEQTETSAQRSAAL</sequence>
<evidence type="ECO:0000313" key="4">
    <source>
        <dbReference type="Proteomes" id="UP001549047"/>
    </source>
</evidence>
<dbReference type="Pfam" id="PF13487">
    <property type="entry name" value="HD_5"/>
    <property type="match status" value="2"/>
</dbReference>
<dbReference type="NCBIfam" id="TIGR00277">
    <property type="entry name" value="HDIG"/>
    <property type="match status" value="1"/>
</dbReference>
<dbReference type="SMART" id="SM00471">
    <property type="entry name" value="HDc"/>
    <property type="match status" value="1"/>
</dbReference>
<dbReference type="InterPro" id="IPR003607">
    <property type="entry name" value="HD/PDEase_dom"/>
</dbReference>
<evidence type="ECO:0000256" key="1">
    <source>
        <dbReference type="SAM" id="MobiDB-lite"/>
    </source>
</evidence>
<dbReference type="PANTHER" id="PTHR45228">
    <property type="entry name" value="CYCLIC DI-GMP PHOSPHODIESTERASE TM_0186-RELATED"/>
    <property type="match status" value="1"/>
</dbReference>
<organism evidence="3 4">
    <name type="scientific">Rhizobium aquaticum</name>
    <dbReference type="NCBI Taxonomy" id="1549636"/>
    <lineage>
        <taxon>Bacteria</taxon>
        <taxon>Pseudomonadati</taxon>
        <taxon>Pseudomonadota</taxon>
        <taxon>Alphaproteobacteria</taxon>
        <taxon>Hyphomicrobiales</taxon>
        <taxon>Rhizobiaceae</taxon>
        <taxon>Rhizobium/Agrobacterium group</taxon>
        <taxon>Rhizobium</taxon>
    </lineage>
</organism>
<dbReference type="InterPro" id="IPR037522">
    <property type="entry name" value="HD_GYP_dom"/>
</dbReference>
<protein>
    <submittedName>
        <fullName evidence="3">Nucleotidyltransferase with HDIG domain</fullName>
    </submittedName>
</protein>
<feature type="region of interest" description="Disordered" evidence="1">
    <location>
        <begin position="461"/>
        <end position="484"/>
    </location>
</feature>
<dbReference type="RefSeq" id="WP_354555194.1">
    <property type="nucleotide sequence ID" value="NZ_JBEPMB010000001.1"/>
</dbReference>
<reference evidence="3 4" key="1">
    <citation type="submission" date="2024-06" db="EMBL/GenBank/DDBJ databases">
        <title>Genomic Encyclopedia of Type Strains, Phase IV (KMG-IV): sequencing the most valuable type-strain genomes for metagenomic binning, comparative biology and taxonomic classification.</title>
        <authorList>
            <person name="Goeker M."/>
        </authorList>
    </citation>
    <scope>NUCLEOTIDE SEQUENCE [LARGE SCALE GENOMIC DNA]</scope>
    <source>
        <strain evidence="3 4">DSM 29780</strain>
    </source>
</reference>
<feature type="domain" description="HD-GYP" evidence="2">
    <location>
        <begin position="272"/>
        <end position="467"/>
    </location>
</feature>
<accession>A0ABV2IW99</accession>
<dbReference type="PANTHER" id="PTHR45228:SF5">
    <property type="entry name" value="CYCLIC DI-GMP PHOSPHODIESTERASE VC_1348-RELATED"/>
    <property type="match status" value="1"/>
</dbReference>
<keyword evidence="4" id="KW-1185">Reference proteome</keyword>
<dbReference type="Gene3D" id="1.10.3210.10">
    <property type="entry name" value="Hypothetical protein af1432"/>
    <property type="match status" value="2"/>
</dbReference>
<name>A0ABV2IW99_9HYPH</name>
<feature type="compositionally biased region" description="Polar residues" evidence="1">
    <location>
        <begin position="475"/>
        <end position="484"/>
    </location>
</feature>
<evidence type="ECO:0000313" key="3">
    <source>
        <dbReference type="EMBL" id="MET3612633.1"/>
    </source>
</evidence>
<dbReference type="InterPro" id="IPR052020">
    <property type="entry name" value="Cyclic_di-GMP/3'3'-cGAMP_PDE"/>
</dbReference>
<dbReference type="EMBL" id="JBEPMB010000001">
    <property type="protein sequence ID" value="MET3612633.1"/>
    <property type="molecule type" value="Genomic_DNA"/>
</dbReference>
<dbReference type="Proteomes" id="UP001549047">
    <property type="component" value="Unassembled WGS sequence"/>
</dbReference>
<dbReference type="SUPFAM" id="SSF109604">
    <property type="entry name" value="HD-domain/PDEase-like"/>
    <property type="match status" value="2"/>
</dbReference>
<dbReference type="PROSITE" id="PS51832">
    <property type="entry name" value="HD_GYP"/>
    <property type="match status" value="1"/>
</dbReference>
<comment type="caution">
    <text evidence="3">The sequence shown here is derived from an EMBL/GenBank/DDBJ whole genome shotgun (WGS) entry which is preliminary data.</text>
</comment>
<dbReference type="CDD" id="cd00077">
    <property type="entry name" value="HDc"/>
    <property type="match status" value="1"/>
</dbReference>
<proteinExistence type="predicted"/>
<gene>
    <name evidence="3" type="ORF">ABID16_000938</name>
</gene>